<feature type="transmembrane region" description="Helical" evidence="2">
    <location>
        <begin position="294"/>
        <end position="316"/>
    </location>
</feature>
<feature type="compositionally biased region" description="Acidic residues" evidence="1">
    <location>
        <begin position="492"/>
        <end position="501"/>
    </location>
</feature>
<keyword evidence="2" id="KW-0812">Transmembrane</keyword>
<dbReference type="InterPro" id="IPR045931">
    <property type="entry name" value="DUF6350"/>
</dbReference>
<feature type="transmembrane region" description="Helical" evidence="2">
    <location>
        <begin position="197"/>
        <end position="223"/>
    </location>
</feature>
<keyword evidence="2" id="KW-0472">Membrane</keyword>
<dbReference type="Proteomes" id="UP000199213">
    <property type="component" value="Unassembled WGS sequence"/>
</dbReference>
<proteinExistence type="predicted"/>
<protein>
    <submittedName>
        <fullName evidence="3">Uncharacterized protein</fullName>
    </submittedName>
</protein>
<feature type="compositionally biased region" description="Acidic residues" evidence="1">
    <location>
        <begin position="446"/>
        <end position="463"/>
    </location>
</feature>
<organism evidence="3 4">
    <name type="scientific">Actinopolyspora mzabensis</name>
    <dbReference type="NCBI Taxonomy" id="995066"/>
    <lineage>
        <taxon>Bacteria</taxon>
        <taxon>Bacillati</taxon>
        <taxon>Actinomycetota</taxon>
        <taxon>Actinomycetes</taxon>
        <taxon>Actinopolysporales</taxon>
        <taxon>Actinopolysporaceae</taxon>
        <taxon>Actinopolyspora</taxon>
    </lineage>
</organism>
<sequence length="510" mass="53660">MTALDFPTVETAEAPTRQWCRAIGGALLSTLSVILTCYLLVAALLAFVVATATDAEFVPAGVLLAAIPGWLAAFQVPLLITGAPLSALPLLPTLLCVLLVSRASRRVARRNRLRKPEQALPVVLVMSLSHAVLGMVLAIALAGTQAPVQARPWQAFCCCGLVAACAATVGLADRCGVLYQLWQHVPSEAWRAVRKGLLGTAAVIGTGAAVCGVAVLLALPRLYERSVELAGIGDAAGAVLLALLYLPNAILGCWAFVTGTGVSFGASVSTPFRTTTEALPPELPVFAVVPPSGLPSWMPAVFVLPVALGVLLGYSCRNLAERSRDRQHVVLLAVLVTTLVVSVPAVLSGGRFGGEYGPVSLRPLWLAIVTFAWLAVPALVTSGLLGRRATGPVDEAELSFDSETDTRLVEPDPETVEDSAVEDPAAETPAAETPAAEDERFPDGERTDDDAQPDDEEIAESAVDDPAASSDEPLVPEQREDQWQGFPQQEGELLEAEEEGEREFSALSSQ</sequence>
<feature type="transmembrane region" description="Helical" evidence="2">
    <location>
        <begin position="57"/>
        <end position="76"/>
    </location>
</feature>
<dbReference type="OrthoDB" id="5184818at2"/>
<dbReference type="EMBL" id="FNFM01000001">
    <property type="protein sequence ID" value="SDJ65441.1"/>
    <property type="molecule type" value="Genomic_DNA"/>
</dbReference>
<dbReference type="AlphaFoldDB" id="A0A1G8VH64"/>
<feature type="transmembrane region" description="Helical" evidence="2">
    <location>
        <begin position="364"/>
        <end position="385"/>
    </location>
</feature>
<evidence type="ECO:0000313" key="3">
    <source>
        <dbReference type="EMBL" id="SDJ65441.1"/>
    </source>
</evidence>
<dbReference type="RefSeq" id="WP_092625249.1">
    <property type="nucleotide sequence ID" value="NZ_FNFM01000001.1"/>
</dbReference>
<feature type="compositionally biased region" description="Acidic residues" evidence="1">
    <location>
        <begin position="411"/>
        <end position="425"/>
    </location>
</feature>
<reference evidence="4" key="1">
    <citation type="submission" date="2016-10" db="EMBL/GenBank/DDBJ databases">
        <authorList>
            <person name="Varghese N."/>
            <person name="Submissions S."/>
        </authorList>
    </citation>
    <scope>NUCLEOTIDE SEQUENCE [LARGE SCALE GENOMIC DNA]</scope>
    <source>
        <strain evidence="4">DSM 45460</strain>
    </source>
</reference>
<evidence type="ECO:0000313" key="4">
    <source>
        <dbReference type="Proteomes" id="UP000199213"/>
    </source>
</evidence>
<accession>A0A1G8VH64</accession>
<feature type="transmembrane region" description="Helical" evidence="2">
    <location>
        <begin position="82"/>
        <end position="100"/>
    </location>
</feature>
<feature type="region of interest" description="Disordered" evidence="1">
    <location>
        <begin position="396"/>
        <end position="510"/>
    </location>
</feature>
<keyword evidence="2" id="KW-1133">Transmembrane helix</keyword>
<feature type="transmembrane region" description="Helical" evidence="2">
    <location>
        <begin position="26"/>
        <end position="50"/>
    </location>
</feature>
<name>A0A1G8VH64_ACTMZ</name>
<dbReference type="Pfam" id="PF19877">
    <property type="entry name" value="DUF6350"/>
    <property type="match status" value="1"/>
</dbReference>
<evidence type="ECO:0000256" key="2">
    <source>
        <dbReference type="SAM" id="Phobius"/>
    </source>
</evidence>
<feature type="transmembrane region" description="Helical" evidence="2">
    <location>
        <begin position="328"/>
        <end position="352"/>
    </location>
</feature>
<gene>
    <name evidence="3" type="ORF">SAMN04487820_10187</name>
</gene>
<keyword evidence="4" id="KW-1185">Reference proteome</keyword>
<feature type="transmembrane region" description="Helical" evidence="2">
    <location>
        <begin position="120"/>
        <end position="141"/>
    </location>
</feature>
<evidence type="ECO:0000256" key="1">
    <source>
        <dbReference type="SAM" id="MobiDB-lite"/>
    </source>
</evidence>